<dbReference type="InterPro" id="IPR043128">
    <property type="entry name" value="Rev_trsase/Diguanyl_cyclase"/>
</dbReference>
<organism evidence="6 7">
    <name type="scientific">Maledivibacter halophilus</name>
    <dbReference type="NCBI Taxonomy" id="36842"/>
    <lineage>
        <taxon>Bacteria</taxon>
        <taxon>Bacillati</taxon>
        <taxon>Bacillota</taxon>
        <taxon>Clostridia</taxon>
        <taxon>Peptostreptococcales</taxon>
        <taxon>Caminicellaceae</taxon>
        <taxon>Maledivibacter</taxon>
    </lineage>
</organism>
<dbReference type="AlphaFoldDB" id="A0A1T5JDE0"/>
<dbReference type="PROSITE" id="PS50887">
    <property type="entry name" value="GGDEF"/>
    <property type="match status" value="1"/>
</dbReference>
<keyword evidence="7" id="KW-1185">Reference proteome</keyword>
<dbReference type="OrthoDB" id="9805474at2"/>
<evidence type="ECO:0000256" key="1">
    <source>
        <dbReference type="ARBA" id="ARBA00018672"/>
    </source>
</evidence>
<gene>
    <name evidence="6" type="ORF">SAMN02194393_01109</name>
</gene>
<dbReference type="InterPro" id="IPR029787">
    <property type="entry name" value="Nucleotide_cyclase"/>
</dbReference>
<sequence>MEIRQSLIHRLIMKKDEQFSNLIQYCLYGKNKNLNNVESFLRTLNKFSKVLDFKSLVNISNELKECLILYKNSSNKDKNLLFKILELYSDIYSEVEKLDTELFDISIDDENNSEGSKYSNLVHKGNILVVDDDVMVLDLLEKIFSKRGYDIILCSNPFHVIKIIKENRIDLAILDLVLPETDGCDVIELIRKIDSRLPIIILSGSTDTENKIRAFRIGADDYIAKPFEEKELVARVERTITRHMNFKISSIEDGLTGAYVKSYFWRKMKEINKTYRRNQKIFSLAFIDMDCFKNINDTYGHLIGDEVLKCFVWTLRSSLRFTDYVFRFGGDEFVILFPETNEEQAYNILERFRNSIDYDKCMKSNAGIVCEGAFSAGITEVKNVYDKIEDIIKRADIALYKAKMQGKNKTCIYETPSALMENNSL</sequence>
<evidence type="ECO:0000313" key="7">
    <source>
        <dbReference type="Proteomes" id="UP000190285"/>
    </source>
</evidence>
<dbReference type="Gene3D" id="3.30.70.270">
    <property type="match status" value="1"/>
</dbReference>
<dbReference type="Gene3D" id="3.40.50.2300">
    <property type="match status" value="1"/>
</dbReference>
<dbReference type="FunFam" id="3.30.70.270:FF:000001">
    <property type="entry name" value="Diguanylate cyclase domain protein"/>
    <property type="match status" value="1"/>
</dbReference>
<evidence type="ECO:0000256" key="2">
    <source>
        <dbReference type="ARBA" id="ARBA00024867"/>
    </source>
</evidence>
<dbReference type="InterPro" id="IPR011006">
    <property type="entry name" value="CheY-like_superfamily"/>
</dbReference>
<evidence type="ECO:0000259" key="4">
    <source>
        <dbReference type="PROSITE" id="PS50110"/>
    </source>
</evidence>
<dbReference type="SMART" id="SM00267">
    <property type="entry name" value="GGDEF"/>
    <property type="match status" value="1"/>
</dbReference>
<dbReference type="PANTHER" id="PTHR45138:SF9">
    <property type="entry name" value="DIGUANYLATE CYCLASE DGCM-RELATED"/>
    <property type="match status" value="1"/>
</dbReference>
<dbReference type="InterPro" id="IPR001789">
    <property type="entry name" value="Sig_transdc_resp-reg_receiver"/>
</dbReference>
<reference evidence="6 7" key="1">
    <citation type="submission" date="2017-02" db="EMBL/GenBank/DDBJ databases">
        <authorList>
            <person name="Peterson S.W."/>
        </authorList>
    </citation>
    <scope>NUCLEOTIDE SEQUENCE [LARGE SCALE GENOMIC DNA]</scope>
    <source>
        <strain evidence="6 7">M1</strain>
    </source>
</reference>
<dbReference type="Pfam" id="PF00072">
    <property type="entry name" value="Response_reg"/>
    <property type="match status" value="1"/>
</dbReference>
<dbReference type="PROSITE" id="PS50110">
    <property type="entry name" value="RESPONSE_REGULATORY"/>
    <property type="match status" value="1"/>
</dbReference>
<dbReference type="InterPro" id="IPR000160">
    <property type="entry name" value="GGDEF_dom"/>
</dbReference>
<evidence type="ECO:0000256" key="3">
    <source>
        <dbReference type="PROSITE-ProRule" id="PRU00169"/>
    </source>
</evidence>
<dbReference type="PANTHER" id="PTHR45138">
    <property type="entry name" value="REGULATORY COMPONENTS OF SENSORY TRANSDUCTION SYSTEM"/>
    <property type="match status" value="1"/>
</dbReference>
<name>A0A1T5JDE0_9FIRM</name>
<evidence type="ECO:0000259" key="5">
    <source>
        <dbReference type="PROSITE" id="PS50887"/>
    </source>
</evidence>
<proteinExistence type="predicted"/>
<dbReference type="Proteomes" id="UP000190285">
    <property type="component" value="Unassembled WGS sequence"/>
</dbReference>
<dbReference type="CDD" id="cd01949">
    <property type="entry name" value="GGDEF"/>
    <property type="match status" value="1"/>
</dbReference>
<dbReference type="STRING" id="36842.SAMN02194393_01109"/>
<dbReference type="SMART" id="SM00448">
    <property type="entry name" value="REC"/>
    <property type="match status" value="1"/>
</dbReference>
<feature type="domain" description="Response regulatory" evidence="4">
    <location>
        <begin position="126"/>
        <end position="240"/>
    </location>
</feature>
<dbReference type="CDD" id="cd17574">
    <property type="entry name" value="REC_OmpR"/>
    <property type="match status" value="1"/>
</dbReference>
<dbReference type="SUPFAM" id="SSF55073">
    <property type="entry name" value="Nucleotide cyclase"/>
    <property type="match status" value="1"/>
</dbReference>
<dbReference type="RefSeq" id="WP_079489940.1">
    <property type="nucleotide sequence ID" value="NZ_FUZT01000002.1"/>
</dbReference>
<accession>A0A1T5JDE0</accession>
<dbReference type="Pfam" id="PF00990">
    <property type="entry name" value="GGDEF"/>
    <property type="match status" value="1"/>
</dbReference>
<evidence type="ECO:0000313" key="6">
    <source>
        <dbReference type="EMBL" id="SKC49364.1"/>
    </source>
</evidence>
<protein>
    <recommendedName>
        <fullName evidence="1">Stage 0 sporulation protein A homolog</fullName>
    </recommendedName>
</protein>
<dbReference type="SUPFAM" id="SSF52172">
    <property type="entry name" value="CheY-like"/>
    <property type="match status" value="1"/>
</dbReference>
<comment type="function">
    <text evidence="2">May play the central regulatory role in sporulation. It may be an element of the effector pathway responsible for the activation of sporulation genes in response to nutritional stress. Spo0A may act in concert with spo0H (a sigma factor) to control the expression of some genes that are critical to the sporulation process.</text>
</comment>
<dbReference type="GO" id="GO:0000160">
    <property type="term" value="P:phosphorelay signal transduction system"/>
    <property type="evidence" value="ECO:0007669"/>
    <property type="project" value="InterPro"/>
</dbReference>
<dbReference type="InterPro" id="IPR050469">
    <property type="entry name" value="Diguanylate_Cyclase"/>
</dbReference>
<dbReference type="GO" id="GO:1902201">
    <property type="term" value="P:negative regulation of bacterial-type flagellum-dependent cell motility"/>
    <property type="evidence" value="ECO:0007669"/>
    <property type="project" value="TreeGrafter"/>
</dbReference>
<dbReference type="GO" id="GO:0043709">
    <property type="term" value="P:cell adhesion involved in single-species biofilm formation"/>
    <property type="evidence" value="ECO:0007669"/>
    <property type="project" value="TreeGrafter"/>
</dbReference>
<dbReference type="GO" id="GO:0005886">
    <property type="term" value="C:plasma membrane"/>
    <property type="evidence" value="ECO:0007669"/>
    <property type="project" value="TreeGrafter"/>
</dbReference>
<dbReference type="EMBL" id="FUZT01000002">
    <property type="protein sequence ID" value="SKC49364.1"/>
    <property type="molecule type" value="Genomic_DNA"/>
</dbReference>
<feature type="modified residue" description="4-aspartylphosphate" evidence="3">
    <location>
        <position position="175"/>
    </location>
</feature>
<keyword evidence="3" id="KW-0597">Phosphoprotein</keyword>
<dbReference type="NCBIfam" id="TIGR00254">
    <property type="entry name" value="GGDEF"/>
    <property type="match status" value="1"/>
</dbReference>
<dbReference type="GO" id="GO:0052621">
    <property type="term" value="F:diguanylate cyclase activity"/>
    <property type="evidence" value="ECO:0007669"/>
    <property type="project" value="TreeGrafter"/>
</dbReference>
<feature type="domain" description="GGDEF" evidence="5">
    <location>
        <begin position="280"/>
        <end position="415"/>
    </location>
</feature>